<proteinExistence type="inferred from homology"/>
<dbReference type="CDD" id="cd13901">
    <property type="entry name" value="CuRO_3_MaLCC_like"/>
    <property type="match status" value="1"/>
</dbReference>
<evidence type="ECO:0000256" key="2">
    <source>
        <dbReference type="ARBA" id="ARBA00001935"/>
    </source>
</evidence>
<dbReference type="PANTHER" id="PTHR11709:SF87">
    <property type="entry name" value="LACCASE"/>
    <property type="match status" value="1"/>
</dbReference>
<dbReference type="InterPro" id="IPR045087">
    <property type="entry name" value="Cu-oxidase_fam"/>
</dbReference>
<evidence type="ECO:0000259" key="15">
    <source>
        <dbReference type="Pfam" id="PF07731"/>
    </source>
</evidence>
<evidence type="ECO:0000256" key="6">
    <source>
        <dbReference type="ARBA" id="ARBA00022729"/>
    </source>
</evidence>
<reference evidence="17" key="2">
    <citation type="submission" date="2023-06" db="EMBL/GenBank/DDBJ databases">
        <authorList>
            <consortium name="Lawrence Berkeley National Laboratory"/>
            <person name="Haridas S."/>
            <person name="Hensen N."/>
            <person name="Bonometti L."/>
            <person name="Westerberg I."/>
            <person name="Brannstrom I.O."/>
            <person name="Guillou S."/>
            <person name="Cros-Aarteil S."/>
            <person name="Calhoun S."/>
            <person name="Kuo A."/>
            <person name="Mondo S."/>
            <person name="Pangilinan J."/>
            <person name="Riley R."/>
            <person name="Labutti K."/>
            <person name="Andreopoulos B."/>
            <person name="Lipzen A."/>
            <person name="Chen C."/>
            <person name="Yanf M."/>
            <person name="Daum C."/>
            <person name="Ng V."/>
            <person name="Clum A."/>
            <person name="Steindorff A."/>
            <person name="Ohm R."/>
            <person name="Martin F."/>
            <person name="Silar P."/>
            <person name="Natvig D."/>
            <person name="Lalanne C."/>
            <person name="Gautier V."/>
            <person name="Ament-Velasquez S.L."/>
            <person name="Kruys A."/>
            <person name="Hutchinson M.I."/>
            <person name="Powell A.J."/>
            <person name="Barry K."/>
            <person name="Miller A.N."/>
            <person name="Grigoriev I.V."/>
            <person name="Debuchy R."/>
            <person name="Gladieux P."/>
            <person name="Thoren M.H."/>
            <person name="Johannesson H."/>
        </authorList>
    </citation>
    <scope>NUCLEOTIDE SEQUENCE</scope>
    <source>
        <strain evidence="17">CBS 958.72</strain>
    </source>
</reference>
<feature type="domain" description="Plastocyanin-like" evidence="15">
    <location>
        <begin position="430"/>
        <end position="567"/>
    </location>
</feature>
<dbReference type="SUPFAM" id="SSF49503">
    <property type="entry name" value="Cupredoxins"/>
    <property type="match status" value="3"/>
</dbReference>
<evidence type="ECO:0000256" key="13">
    <source>
        <dbReference type="SAM" id="SignalP"/>
    </source>
</evidence>
<dbReference type="PANTHER" id="PTHR11709">
    <property type="entry name" value="MULTI-COPPER OXIDASE"/>
    <property type="match status" value="1"/>
</dbReference>
<dbReference type="CDD" id="cd13854">
    <property type="entry name" value="CuRO_1_MaLCC_like"/>
    <property type="match status" value="1"/>
</dbReference>
<evidence type="ECO:0000259" key="16">
    <source>
        <dbReference type="Pfam" id="PF07732"/>
    </source>
</evidence>
<dbReference type="Gene3D" id="2.60.40.420">
    <property type="entry name" value="Cupredoxins - blue copper proteins"/>
    <property type="match status" value="3"/>
</dbReference>
<keyword evidence="18" id="KW-1185">Reference proteome</keyword>
<accession>A0AAE0KHH0</accession>
<evidence type="ECO:0000256" key="4">
    <source>
        <dbReference type="ARBA" id="ARBA00012297"/>
    </source>
</evidence>
<reference evidence="17" key="1">
    <citation type="journal article" date="2023" name="Mol. Phylogenet. Evol.">
        <title>Genome-scale phylogeny and comparative genomics of the fungal order Sordariales.</title>
        <authorList>
            <person name="Hensen N."/>
            <person name="Bonometti L."/>
            <person name="Westerberg I."/>
            <person name="Brannstrom I.O."/>
            <person name="Guillou S."/>
            <person name="Cros-Aarteil S."/>
            <person name="Calhoun S."/>
            <person name="Haridas S."/>
            <person name="Kuo A."/>
            <person name="Mondo S."/>
            <person name="Pangilinan J."/>
            <person name="Riley R."/>
            <person name="LaButti K."/>
            <person name="Andreopoulos B."/>
            <person name="Lipzen A."/>
            <person name="Chen C."/>
            <person name="Yan M."/>
            <person name="Daum C."/>
            <person name="Ng V."/>
            <person name="Clum A."/>
            <person name="Steindorff A."/>
            <person name="Ohm R.A."/>
            <person name="Martin F."/>
            <person name="Silar P."/>
            <person name="Natvig D.O."/>
            <person name="Lalanne C."/>
            <person name="Gautier V."/>
            <person name="Ament-Velasquez S.L."/>
            <person name="Kruys A."/>
            <person name="Hutchinson M.I."/>
            <person name="Powell A.J."/>
            <person name="Barry K."/>
            <person name="Miller A.N."/>
            <person name="Grigoriev I.V."/>
            <person name="Debuchy R."/>
            <person name="Gladieux P."/>
            <person name="Hiltunen Thoren M."/>
            <person name="Johannesson H."/>
        </authorList>
    </citation>
    <scope>NUCLEOTIDE SEQUENCE</scope>
    <source>
        <strain evidence="17">CBS 958.72</strain>
    </source>
</reference>
<feature type="signal peptide" evidence="13">
    <location>
        <begin position="1"/>
        <end position="23"/>
    </location>
</feature>
<sequence>MAITVNSLLSCSLVWGLIQSCYALVTHSSPRELDLQPRQATCNTATNRQCWTSTFNINTDYETSWPNTGVTRTYTLTLTEIDNWVAGDGSVKVKAMLVNGQFPGPTLTANWGDRINITVVNNLRTNGTSIHYHGIRQLNTNTQDGSSGITECPVPPGGSRKYSFIATQYGTAWYHSHYSAQYGNGVVGPIVISGPASSNYDVDLGPLMVTDWYNGAVNQIAARVNNPNNPYIPGFPGSPPNSDNVLFNGKNRNPATGGGSYAKLTLTPGSKHLLRLINPSVHNSFTLTLVGHSFTIVATDLVPVQPVTVTNLYIGIGQRYDVIITANQPVANYWFNASFSAGPCGISNNPRPAAIFSYSGAPNANPTAAGTVPPDSLCADKLTYVPIVTRTAPASSYTPAAGNTLNTNIQINNALVRVFWPVNNSPMSVSWNDPTLEYVKNGNTGAMPAARNVVSVPTANVWAFFLIQNNSSIPHPIHLHGHDILIAGASPPLANPINPANRLRAYNPATDGPNLKGNNPTRRDTTMLPAWGWLVVAFRTNNPGAWLFHCHIAWHVSQGFSVQFLEQLTAIPTAMSLNDITPNCAAWDAYYPANDPFTQDDSGI</sequence>
<comment type="cofactor">
    <cofactor evidence="2">
        <name>Cu cation</name>
        <dbReference type="ChEBI" id="CHEBI:23378"/>
    </cofactor>
</comment>
<keyword evidence="8" id="KW-0186">Copper</keyword>
<dbReference type="EMBL" id="JAULSN010000003">
    <property type="protein sequence ID" value="KAK3376848.1"/>
    <property type="molecule type" value="Genomic_DNA"/>
</dbReference>
<keyword evidence="5" id="KW-0479">Metal-binding</keyword>
<evidence type="ECO:0000256" key="3">
    <source>
        <dbReference type="ARBA" id="ARBA00010609"/>
    </source>
</evidence>
<feature type="chain" id="PRO_5042157581" description="laccase" evidence="13">
    <location>
        <begin position="24"/>
        <end position="604"/>
    </location>
</feature>
<evidence type="ECO:0000256" key="5">
    <source>
        <dbReference type="ARBA" id="ARBA00022723"/>
    </source>
</evidence>
<dbReference type="GO" id="GO:0052716">
    <property type="term" value="F:hydroquinone:oxygen oxidoreductase activity"/>
    <property type="evidence" value="ECO:0007669"/>
    <property type="project" value="UniProtKB-EC"/>
</dbReference>
<dbReference type="InterPro" id="IPR011706">
    <property type="entry name" value="Cu-oxidase_C"/>
</dbReference>
<evidence type="ECO:0000256" key="10">
    <source>
        <dbReference type="ARBA" id="ARBA00023180"/>
    </source>
</evidence>
<protein>
    <recommendedName>
        <fullName evidence="4">laccase</fullName>
        <ecNumber evidence="4">1.10.3.2</ecNumber>
    </recommendedName>
</protein>
<dbReference type="EC" id="1.10.3.2" evidence="4"/>
<evidence type="ECO:0000256" key="1">
    <source>
        <dbReference type="ARBA" id="ARBA00000349"/>
    </source>
</evidence>
<keyword evidence="9" id="KW-1015">Disulfide bond</keyword>
<comment type="catalytic activity">
    <reaction evidence="1">
        <text>4 hydroquinone + O2 = 4 benzosemiquinone + 2 H2O</text>
        <dbReference type="Rhea" id="RHEA:11276"/>
        <dbReference type="ChEBI" id="CHEBI:15377"/>
        <dbReference type="ChEBI" id="CHEBI:15379"/>
        <dbReference type="ChEBI" id="CHEBI:17594"/>
        <dbReference type="ChEBI" id="CHEBI:17977"/>
        <dbReference type="EC" id="1.10.3.2"/>
    </reaction>
</comment>
<dbReference type="InterPro" id="IPR008972">
    <property type="entry name" value="Cupredoxin"/>
</dbReference>
<evidence type="ECO:0000256" key="7">
    <source>
        <dbReference type="ARBA" id="ARBA00023002"/>
    </source>
</evidence>
<dbReference type="Pfam" id="PF07732">
    <property type="entry name" value="Cu-oxidase_3"/>
    <property type="match status" value="1"/>
</dbReference>
<dbReference type="GO" id="GO:0046274">
    <property type="term" value="P:lignin catabolic process"/>
    <property type="evidence" value="ECO:0007669"/>
    <property type="project" value="UniProtKB-KW"/>
</dbReference>
<evidence type="ECO:0000313" key="18">
    <source>
        <dbReference type="Proteomes" id="UP001287356"/>
    </source>
</evidence>
<dbReference type="InterPro" id="IPR011707">
    <property type="entry name" value="Cu-oxidase-like_N"/>
</dbReference>
<dbReference type="FunFam" id="2.60.40.420:FF:000046">
    <property type="entry name" value="Multicopper oxidase"/>
    <property type="match status" value="1"/>
</dbReference>
<dbReference type="GO" id="GO:0005507">
    <property type="term" value="F:copper ion binding"/>
    <property type="evidence" value="ECO:0007669"/>
    <property type="project" value="InterPro"/>
</dbReference>
<feature type="domain" description="Plastocyanin-like" evidence="16">
    <location>
        <begin position="86"/>
        <end position="195"/>
    </location>
</feature>
<name>A0AAE0KHH0_9PEZI</name>
<dbReference type="Pfam" id="PF07731">
    <property type="entry name" value="Cu-oxidase_2"/>
    <property type="match status" value="1"/>
</dbReference>
<dbReference type="FunFam" id="2.60.40.420:FF:000045">
    <property type="entry name" value="Laccase 2"/>
    <property type="match status" value="1"/>
</dbReference>
<dbReference type="AlphaFoldDB" id="A0AAE0KHH0"/>
<comment type="caution">
    <text evidence="17">The sequence shown here is derived from an EMBL/GenBank/DDBJ whole genome shotgun (WGS) entry which is preliminary data.</text>
</comment>
<evidence type="ECO:0000259" key="14">
    <source>
        <dbReference type="Pfam" id="PF00394"/>
    </source>
</evidence>
<evidence type="ECO:0000256" key="12">
    <source>
        <dbReference type="SAM" id="MobiDB-lite"/>
    </source>
</evidence>
<organism evidence="17 18">
    <name type="scientific">Lasiosphaeria ovina</name>
    <dbReference type="NCBI Taxonomy" id="92902"/>
    <lineage>
        <taxon>Eukaryota</taxon>
        <taxon>Fungi</taxon>
        <taxon>Dikarya</taxon>
        <taxon>Ascomycota</taxon>
        <taxon>Pezizomycotina</taxon>
        <taxon>Sordariomycetes</taxon>
        <taxon>Sordariomycetidae</taxon>
        <taxon>Sordariales</taxon>
        <taxon>Lasiosphaeriaceae</taxon>
        <taxon>Lasiosphaeria</taxon>
    </lineage>
</organism>
<dbReference type="InterPro" id="IPR001117">
    <property type="entry name" value="Cu-oxidase_2nd"/>
</dbReference>
<keyword evidence="11" id="KW-0439">Lignin degradation</keyword>
<evidence type="ECO:0000256" key="11">
    <source>
        <dbReference type="ARBA" id="ARBA00023185"/>
    </source>
</evidence>
<dbReference type="Pfam" id="PF00394">
    <property type="entry name" value="Cu-oxidase"/>
    <property type="match status" value="1"/>
</dbReference>
<feature type="domain" description="Plastocyanin-like" evidence="14">
    <location>
        <begin position="206"/>
        <end position="361"/>
    </location>
</feature>
<keyword evidence="7" id="KW-0560">Oxidoreductase</keyword>
<dbReference type="FunFam" id="2.60.40.420:FF:000021">
    <property type="entry name" value="Extracellular dihydrogeodin oxidase/laccase"/>
    <property type="match status" value="1"/>
</dbReference>
<keyword evidence="10" id="KW-0325">Glycoprotein</keyword>
<evidence type="ECO:0000256" key="9">
    <source>
        <dbReference type="ARBA" id="ARBA00023157"/>
    </source>
</evidence>
<evidence type="ECO:0000313" key="17">
    <source>
        <dbReference type="EMBL" id="KAK3376848.1"/>
    </source>
</evidence>
<evidence type="ECO:0000256" key="8">
    <source>
        <dbReference type="ARBA" id="ARBA00023008"/>
    </source>
</evidence>
<feature type="region of interest" description="Disordered" evidence="12">
    <location>
        <begin position="501"/>
        <end position="523"/>
    </location>
</feature>
<gene>
    <name evidence="17" type="ORF">B0T24DRAFT_230876</name>
</gene>
<keyword evidence="6 13" id="KW-0732">Signal</keyword>
<comment type="similarity">
    <text evidence="3">Belongs to the multicopper oxidase family.</text>
</comment>
<dbReference type="Proteomes" id="UP001287356">
    <property type="component" value="Unassembled WGS sequence"/>
</dbReference>